<dbReference type="PROSITE" id="PS51186">
    <property type="entry name" value="GNAT"/>
    <property type="match status" value="1"/>
</dbReference>
<organism evidence="2 3">
    <name type="scientific">Mesorhizobium escarrei</name>
    <dbReference type="NCBI Taxonomy" id="666018"/>
    <lineage>
        <taxon>Bacteria</taxon>
        <taxon>Pseudomonadati</taxon>
        <taxon>Pseudomonadota</taxon>
        <taxon>Alphaproteobacteria</taxon>
        <taxon>Hyphomicrobiales</taxon>
        <taxon>Phyllobacteriaceae</taxon>
        <taxon>Mesorhizobium</taxon>
    </lineage>
</organism>
<protein>
    <submittedName>
        <fullName evidence="2">N-acetyltransferase GCN5</fullName>
    </submittedName>
</protein>
<dbReference type="Gene3D" id="3.40.630.30">
    <property type="match status" value="1"/>
</dbReference>
<dbReference type="PANTHER" id="PTHR43233">
    <property type="entry name" value="FAMILY N-ACETYLTRANSFERASE, PUTATIVE (AFU_ORTHOLOGUE AFUA_6G03350)-RELATED"/>
    <property type="match status" value="1"/>
</dbReference>
<dbReference type="InterPro" id="IPR053144">
    <property type="entry name" value="Acetyltransferase_Butenolide"/>
</dbReference>
<dbReference type="Proteomes" id="UP001153050">
    <property type="component" value="Unassembled WGS sequence"/>
</dbReference>
<reference evidence="2 3" key="1">
    <citation type="submission" date="2022-03" db="EMBL/GenBank/DDBJ databases">
        <authorList>
            <person name="Brunel B."/>
        </authorList>
    </citation>
    <scope>NUCLEOTIDE SEQUENCE [LARGE SCALE GENOMIC DNA]</scope>
    <source>
        <strain evidence="2">STM5069sample</strain>
    </source>
</reference>
<dbReference type="PANTHER" id="PTHR43233:SF1">
    <property type="entry name" value="FAMILY N-ACETYLTRANSFERASE, PUTATIVE (AFU_ORTHOLOGUE AFUA_6G03350)-RELATED"/>
    <property type="match status" value="1"/>
</dbReference>
<keyword evidence="3" id="KW-1185">Reference proteome</keyword>
<dbReference type="CDD" id="cd04301">
    <property type="entry name" value="NAT_SF"/>
    <property type="match status" value="1"/>
</dbReference>
<comment type="caution">
    <text evidence="2">The sequence shown here is derived from an EMBL/GenBank/DDBJ whole genome shotgun (WGS) entry which is preliminary data.</text>
</comment>
<dbReference type="Pfam" id="PF13673">
    <property type="entry name" value="Acetyltransf_10"/>
    <property type="match status" value="1"/>
</dbReference>
<evidence type="ECO:0000313" key="3">
    <source>
        <dbReference type="Proteomes" id="UP001153050"/>
    </source>
</evidence>
<sequence length="166" mass="18079">MVLEHRPPSKQGPFKVAALWCTLAGMTTRPKVLYASEPALDAAEFRRVLVESGLGVTRPVDDDLRLKAMLANADLMLTARLAAPDKPLIGLARGITDFSWVCYISELAVCKSAQGLGIGKGLLDEARRQLGPSVAMSLISVPDAVGFYERIGMTRMADAFWFGRER</sequence>
<feature type="domain" description="N-acetyltransferase" evidence="1">
    <location>
        <begin position="32"/>
        <end position="166"/>
    </location>
</feature>
<dbReference type="EMBL" id="CAKXZT010000151">
    <property type="protein sequence ID" value="CAH2406815.1"/>
    <property type="molecule type" value="Genomic_DNA"/>
</dbReference>
<proteinExistence type="predicted"/>
<dbReference type="InterPro" id="IPR000182">
    <property type="entry name" value="GNAT_dom"/>
</dbReference>
<dbReference type="InterPro" id="IPR016181">
    <property type="entry name" value="Acyl_CoA_acyltransferase"/>
</dbReference>
<evidence type="ECO:0000313" key="2">
    <source>
        <dbReference type="EMBL" id="CAH2406815.1"/>
    </source>
</evidence>
<dbReference type="SUPFAM" id="SSF55729">
    <property type="entry name" value="Acyl-CoA N-acyltransferases (Nat)"/>
    <property type="match status" value="1"/>
</dbReference>
<gene>
    <name evidence="2" type="ORF">MES5069_540015</name>
</gene>
<accession>A0ABM9EBZ5</accession>
<evidence type="ECO:0000259" key="1">
    <source>
        <dbReference type="PROSITE" id="PS51186"/>
    </source>
</evidence>
<name>A0ABM9EBZ5_9HYPH</name>